<keyword evidence="3" id="KW-1185">Reference proteome</keyword>
<sequence>MDVSAVLLEQISGAVDGALMSLDGTEKAELDSVVLICVRKGGQSGLVKVFHDPDSLPKADIGKNLVAINSIHYAIDIAQQSALSIGRLIPVLPRGGADRVH</sequence>
<evidence type="ECO:0000313" key="3">
    <source>
        <dbReference type="Proteomes" id="UP000193925"/>
    </source>
</evidence>
<reference evidence="2 3" key="3">
    <citation type="submission" date="2017-03" db="EMBL/GenBank/DDBJ databases">
        <authorList>
            <person name="Regsiter A."/>
            <person name="William W."/>
        </authorList>
    </citation>
    <scope>NUCLEOTIDE SEQUENCE [LARGE SCALE GENOMIC DNA]</scope>
    <source>
        <strain evidence="2">PRJEB5721</strain>
    </source>
</reference>
<organism evidence="1">
    <name type="scientific">Acidithiobacillus ferrivorans</name>
    <dbReference type="NCBI Taxonomy" id="160808"/>
    <lineage>
        <taxon>Bacteria</taxon>
        <taxon>Pseudomonadati</taxon>
        <taxon>Pseudomonadota</taxon>
        <taxon>Acidithiobacillia</taxon>
        <taxon>Acidithiobacillales</taxon>
        <taxon>Acidithiobacillaceae</taxon>
        <taxon>Acidithiobacillus</taxon>
    </lineage>
</organism>
<dbReference type="EMBL" id="LT841305">
    <property type="protein sequence ID" value="SMH64749.1"/>
    <property type="molecule type" value="Genomic_DNA"/>
</dbReference>
<proteinExistence type="predicted"/>
<reference evidence="1" key="2">
    <citation type="submission" date="2014-07" db="EMBL/GenBank/DDBJ databases">
        <title>Initial genome analysis of the psychrotolerant acidophile Acidithiobacillus ferrivorans CF27: insights into iron and sulfur oxidation pathways and into biofilm formation.</title>
        <authorList>
            <person name="Talla E."/>
            <person name="Hedrich S."/>
            <person name="Mangenot S."/>
            <person name="Ji B."/>
            <person name="Johnson D.B."/>
            <person name="Barbe V."/>
            <person name="Bonnefoy V."/>
        </authorList>
    </citation>
    <scope>NUCLEOTIDE SEQUENCE [LARGE SCALE GENOMIC DNA]</scope>
    <source>
        <strain evidence="1">CF27</strain>
    </source>
</reference>
<name>A0A060UZP7_9PROT</name>
<gene>
    <name evidence="2" type="ORF">AFERRI_10783</name>
    <name evidence="1" type="ORF">AFERRI_80072</name>
</gene>
<dbReference type="RefSeq" id="WP_035195566.1">
    <property type="nucleotide sequence ID" value="NZ_CCCS020000078.1"/>
</dbReference>
<dbReference type="Proteomes" id="UP000193925">
    <property type="component" value="Chromosome AFERRI"/>
</dbReference>
<protein>
    <submittedName>
        <fullName evidence="1">Uncharacterized protein</fullName>
    </submittedName>
</protein>
<dbReference type="AlphaFoldDB" id="A0A060UZP7"/>
<dbReference type="EMBL" id="CCCS020000078">
    <property type="protein sequence ID" value="CDQ12123.1"/>
    <property type="molecule type" value="Genomic_DNA"/>
</dbReference>
<evidence type="ECO:0000313" key="1">
    <source>
        <dbReference type="EMBL" id="CDQ12123.1"/>
    </source>
</evidence>
<reference evidence="1" key="1">
    <citation type="submission" date="2014-03" db="EMBL/GenBank/DDBJ databases">
        <authorList>
            <person name="Genoscope - CEA"/>
        </authorList>
    </citation>
    <scope>NUCLEOTIDE SEQUENCE [LARGE SCALE GENOMIC DNA]</scope>
    <source>
        <strain evidence="1">CF27</strain>
    </source>
</reference>
<evidence type="ECO:0000313" key="2">
    <source>
        <dbReference type="EMBL" id="SMH64749.1"/>
    </source>
</evidence>
<accession>A0A060UZP7</accession>